<dbReference type="EMBL" id="JAGSOG010000018">
    <property type="protein sequence ID" value="MBR7832873.1"/>
    <property type="molecule type" value="Genomic_DNA"/>
</dbReference>
<accession>A0A941IQF6</accession>
<dbReference type="GO" id="GO:0043856">
    <property type="term" value="F:anti-sigma factor antagonist activity"/>
    <property type="evidence" value="ECO:0007669"/>
    <property type="project" value="TreeGrafter"/>
</dbReference>
<keyword evidence="4" id="KW-1185">Reference proteome</keyword>
<dbReference type="InterPro" id="IPR036513">
    <property type="entry name" value="STAS_dom_sf"/>
</dbReference>
<protein>
    <submittedName>
        <fullName evidence="3">STAS domain-containing protein</fullName>
    </submittedName>
</protein>
<dbReference type="InterPro" id="IPR002645">
    <property type="entry name" value="STAS_dom"/>
</dbReference>
<dbReference type="Gene3D" id="3.30.750.24">
    <property type="entry name" value="STAS domain"/>
    <property type="match status" value="1"/>
</dbReference>
<comment type="caution">
    <text evidence="3">The sequence shown here is derived from an EMBL/GenBank/DDBJ whole genome shotgun (WGS) entry which is preliminary data.</text>
</comment>
<evidence type="ECO:0000259" key="2">
    <source>
        <dbReference type="PROSITE" id="PS50801"/>
    </source>
</evidence>
<keyword evidence="1" id="KW-0732">Signal</keyword>
<reference evidence="3" key="1">
    <citation type="submission" date="2021-04" db="EMBL/GenBank/DDBJ databases">
        <title>Genome based classification of Actinospica acidithermotolerans sp. nov., an actinobacterium isolated from an Indonesian hot spring.</title>
        <authorList>
            <person name="Kusuma A.B."/>
            <person name="Putra K.E."/>
            <person name="Nafisah S."/>
            <person name="Loh J."/>
            <person name="Nouioui I."/>
            <person name="Goodfellow M."/>
        </authorList>
    </citation>
    <scope>NUCLEOTIDE SEQUENCE</scope>
    <source>
        <strain evidence="3">CSCA 57</strain>
    </source>
</reference>
<gene>
    <name evidence="3" type="ORF">KDL01_06345</name>
</gene>
<feature type="signal peptide" evidence="1">
    <location>
        <begin position="1"/>
        <end position="22"/>
    </location>
</feature>
<sequence>MPKPAPTLAYQTAPLHSPPALALTVAAFADADVVSVSGDVDLASAEQLGAALTAARRPGRALVADLSGIAFFDSAAAHALLEAQRAAAAAGSGLLVVPSPAVDRVLGLTGLDVLFRLCADLTEAVTRGRAALRT</sequence>
<dbReference type="CDD" id="cd07043">
    <property type="entry name" value="STAS_anti-anti-sigma_factors"/>
    <property type="match status" value="1"/>
</dbReference>
<feature type="chain" id="PRO_5039724744" evidence="1">
    <location>
        <begin position="23"/>
        <end position="134"/>
    </location>
</feature>
<evidence type="ECO:0000313" key="3">
    <source>
        <dbReference type="EMBL" id="MBR7832873.1"/>
    </source>
</evidence>
<evidence type="ECO:0000256" key="1">
    <source>
        <dbReference type="SAM" id="SignalP"/>
    </source>
</evidence>
<dbReference type="RefSeq" id="WP_212527397.1">
    <property type="nucleotide sequence ID" value="NZ_JAGSOG010000018.1"/>
</dbReference>
<dbReference type="PANTHER" id="PTHR33495">
    <property type="entry name" value="ANTI-SIGMA FACTOR ANTAGONIST TM_1081-RELATED-RELATED"/>
    <property type="match status" value="1"/>
</dbReference>
<dbReference type="AlphaFoldDB" id="A0A941IQF6"/>
<dbReference type="PANTHER" id="PTHR33495:SF2">
    <property type="entry name" value="ANTI-SIGMA FACTOR ANTAGONIST TM_1081-RELATED"/>
    <property type="match status" value="1"/>
</dbReference>
<feature type="domain" description="STAS" evidence="2">
    <location>
        <begin position="21"/>
        <end position="128"/>
    </location>
</feature>
<name>A0A941IQF6_9ACTN</name>
<proteinExistence type="predicted"/>
<dbReference type="Pfam" id="PF13466">
    <property type="entry name" value="STAS_2"/>
    <property type="match status" value="1"/>
</dbReference>
<dbReference type="SUPFAM" id="SSF52091">
    <property type="entry name" value="SpoIIaa-like"/>
    <property type="match status" value="1"/>
</dbReference>
<dbReference type="PROSITE" id="PS50801">
    <property type="entry name" value="STAS"/>
    <property type="match status" value="1"/>
</dbReference>
<organism evidence="3 4">
    <name type="scientific">Actinospica durhamensis</name>
    <dbReference type="NCBI Taxonomy" id="1508375"/>
    <lineage>
        <taxon>Bacteria</taxon>
        <taxon>Bacillati</taxon>
        <taxon>Actinomycetota</taxon>
        <taxon>Actinomycetes</taxon>
        <taxon>Catenulisporales</taxon>
        <taxon>Actinospicaceae</taxon>
        <taxon>Actinospica</taxon>
    </lineage>
</organism>
<dbReference type="InterPro" id="IPR058548">
    <property type="entry name" value="MlaB-like_STAS"/>
</dbReference>
<dbReference type="Proteomes" id="UP000675781">
    <property type="component" value="Unassembled WGS sequence"/>
</dbReference>
<evidence type="ECO:0000313" key="4">
    <source>
        <dbReference type="Proteomes" id="UP000675781"/>
    </source>
</evidence>